<dbReference type="SUPFAM" id="SSF55298">
    <property type="entry name" value="YjgF-like"/>
    <property type="match status" value="1"/>
</dbReference>
<organism evidence="2 3">
    <name type="scientific">Candidatus Pantoea edessiphila</name>
    <dbReference type="NCBI Taxonomy" id="2044610"/>
    <lineage>
        <taxon>Bacteria</taxon>
        <taxon>Pseudomonadati</taxon>
        <taxon>Pseudomonadota</taxon>
        <taxon>Gammaproteobacteria</taxon>
        <taxon>Enterobacterales</taxon>
        <taxon>Erwiniaceae</taxon>
        <taxon>Pantoea</taxon>
    </lineage>
</organism>
<dbReference type="GO" id="GO:0005829">
    <property type="term" value="C:cytosol"/>
    <property type="evidence" value="ECO:0007669"/>
    <property type="project" value="TreeGrafter"/>
</dbReference>
<dbReference type="PANTHER" id="PTHR11803">
    <property type="entry name" value="2-IMINOBUTANOATE/2-IMINOPROPANOATE DEAMINASE RIDA"/>
    <property type="match status" value="1"/>
</dbReference>
<dbReference type="PANTHER" id="PTHR11803:SF39">
    <property type="entry name" value="2-IMINOBUTANOATE_2-IMINOPROPANOATE DEAMINASE"/>
    <property type="match status" value="1"/>
</dbReference>
<dbReference type="RefSeq" id="WP_136132452.1">
    <property type="nucleotide sequence ID" value="NZ_PDKR01000002.1"/>
</dbReference>
<dbReference type="Pfam" id="PF01042">
    <property type="entry name" value="Ribonuc_L-PSP"/>
    <property type="match status" value="1"/>
</dbReference>
<evidence type="ECO:0000313" key="2">
    <source>
        <dbReference type="EMBL" id="PPI88616.1"/>
    </source>
</evidence>
<dbReference type="AlphaFoldDB" id="A0A2P5T223"/>
<dbReference type="FunFam" id="3.30.1330.40:FF:000001">
    <property type="entry name" value="L-PSP family endoribonuclease"/>
    <property type="match status" value="1"/>
</dbReference>
<name>A0A2P5T223_9GAMM</name>
<dbReference type="NCBIfam" id="TIGR00004">
    <property type="entry name" value="Rid family detoxifying hydrolase"/>
    <property type="match status" value="1"/>
</dbReference>
<evidence type="ECO:0000256" key="1">
    <source>
        <dbReference type="ARBA" id="ARBA00010552"/>
    </source>
</evidence>
<comment type="caution">
    <text evidence="2">The sequence shown here is derived from an EMBL/GenBank/DDBJ whole genome shotgun (WGS) entry which is preliminary data.</text>
</comment>
<accession>A0A2P5T223</accession>
<proteinExistence type="inferred from homology"/>
<dbReference type="InterPro" id="IPR035959">
    <property type="entry name" value="RutC-like_sf"/>
</dbReference>
<evidence type="ECO:0000313" key="3">
    <source>
        <dbReference type="Proteomes" id="UP000295937"/>
    </source>
</evidence>
<reference evidence="2 3" key="1">
    <citation type="journal article" date="2018" name="Genome Biol. Evol.">
        <title>Cladogenesis and Genomic Streamlining in Extracellular Endosymbionts of Tropical Stink Bugs.</title>
        <authorList>
            <person name="Otero-Bravo A."/>
            <person name="Goffredi S."/>
            <person name="Sabree Z.L."/>
        </authorList>
    </citation>
    <scope>NUCLEOTIDE SEQUENCE [LARGE SCALE GENOMIC DNA]</scope>
    <source>
        <strain evidence="2 3">SoEO</strain>
    </source>
</reference>
<sequence length="128" mass="14133">MFSSINTKNAPIPIGPYVQGVDLGNIVITSGQIPINAITGMIDDQISKQTQQSLENIKSILEEAGLKVSNIVKTTVFLININEIDIVNSTYELFFIENKAKFPARSCIEVNRLPKDVKIEIEAIAIRC</sequence>
<gene>
    <name evidence="2" type="ORF">CRV09_01790</name>
</gene>
<dbReference type="InterPro" id="IPR006175">
    <property type="entry name" value="YjgF/YER057c/UK114"/>
</dbReference>
<dbReference type="GO" id="GO:0019239">
    <property type="term" value="F:deaminase activity"/>
    <property type="evidence" value="ECO:0007669"/>
    <property type="project" value="TreeGrafter"/>
</dbReference>
<dbReference type="Proteomes" id="UP000295937">
    <property type="component" value="Unassembled WGS sequence"/>
</dbReference>
<protein>
    <submittedName>
        <fullName evidence="2">Reactive intermediate/imine deaminase</fullName>
    </submittedName>
</protein>
<dbReference type="OrthoDB" id="9803101at2"/>
<dbReference type="Gene3D" id="3.30.1330.40">
    <property type="entry name" value="RutC-like"/>
    <property type="match status" value="1"/>
</dbReference>
<dbReference type="EMBL" id="PDKR01000002">
    <property type="protein sequence ID" value="PPI88616.1"/>
    <property type="molecule type" value="Genomic_DNA"/>
</dbReference>
<dbReference type="CDD" id="cd00448">
    <property type="entry name" value="YjgF_YER057c_UK114_family"/>
    <property type="match status" value="1"/>
</dbReference>
<comment type="similarity">
    <text evidence="1">Belongs to the RutC family.</text>
</comment>
<dbReference type="InterPro" id="IPR006056">
    <property type="entry name" value="RidA"/>
</dbReference>